<dbReference type="Gene3D" id="2.60.40.1180">
    <property type="entry name" value="Golgi alpha-mannosidase II"/>
    <property type="match status" value="1"/>
</dbReference>
<evidence type="ECO:0000313" key="10">
    <source>
        <dbReference type="Proteomes" id="UP001214250"/>
    </source>
</evidence>
<dbReference type="Pfam" id="PF01120">
    <property type="entry name" value="Alpha_L_fucos"/>
    <property type="match status" value="1"/>
</dbReference>
<keyword evidence="4 7" id="KW-0732">Signal</keyword>
<evidence type="ECO:0000256" key="6">
    <source>
        <dbReference type="ARBA" id="ARBA00023295"/>
    </source>
</evidence>
<evidence type="ECO:0000259" key="8">
    <source>
        <dbReference type="Pfam" id="PF01120"/>
    </source>
</evidence>
<feature type="domain" description="Glycoside hydrolase family 29 N-terminal" evidence="8">
    <location>
        <begin position="44"/>
        <end position="355"/>
    </location>
</feature>
<proteinExistence type="inferred from homology"/>
<reference evidence="9 10" key="1">
    <citation type="submission" date="2023-02" db="EMBL/GenBank/DDBJ databases">
        <title>Genome sequence of Lentisphaera profundi SAORIC-696.</title>
        <authorList>
            <person name="Kim e."/>
            <person name="Cho J.-C."/>
            <person name="Choi A."/>
            <person name="Kang I."/>
        </authorList>
    </citation>
    <scope>NUCLEOTIDE SEQUENCE [LARGE SCALE GENOMIC DNA]</scope>
    <source>
        <strain evidence="9 10">SAORIC-696</strain>
    </source>
</reference>
<accession>A0ABY7VTZ7</accession>
<dbReference type="SMART" id="SM00812">
    <property type="entry name" value="Alpha_L_fucos"/>
    <property type="match status" value="1"/>
</dbReference>
<organism evidence="9 10">
    <name type="scientific">Lentisphaera profundi</name>
    <dbReference type="NCBI Taxonomy" id="1658616"/>
    <lineage>
        <taxon>Bacteria</taxon>
        <taxon>Pseudomonadati</taxon>
        <taxon>Lentisphaerota</taxon>
        <taxon>Lentisphaeria</taxon>
        <taxon>Lentisphaerales</taxon>
        <taxon>Lentisphaeraceae</taxon>
        <taxon>Lentisphaera</taxon>
    </lineage>
</organism>
<keyword evidence="6" id="KW-0326">Glycosidase</keyword>
<dbReference type="SUPFAM" id="SSF51445">
    <property type="entry name" value="(Trans)glycosidases"/>
    <property type="match status" value="1"/>
</dbReference>
<evidence type="ECO:0000256" key="4">
    <source>
        <dbReference type="ARBA" id="ARBA00022729"/>
    </source>
</evidence>
<dbReference type="InterPro" id="IPR017853">
    <property type="entry name" value="GH"/>
</dbReference>
<evidence type="ECO:0000256" key="2">
    <source>
        <dbReference type="ARBA" id="ARBA00007951"/>
    </source>
</evidence>
<comment type="function">
    <text evidence="1">Alpha-L-fucosidase is responsible for hydrolyzing the alpha-1,6-linked fucose joined to the reducing-end N-acetylglucosamine of the carbohydrate moieties of glycoproteins.</text>
</comment>
<evidence type="ECO:0000256" key="1">
    <source>
        <dbReference type="ARBA" id="ARBA00004071"/>
    </source>
</evidence>
<feature type="chain" id="PRO_5047076989" description="alpha-L-fucosidase" evidence="7">
    <location>
        <begin position="25"/>
        <end position="609"/>
    </location>
</feature>
<dbReference type="InterPro" id="IPR013780">
    <property type="entry name" value="Glyco_hydro_b"/>
</dbReference>
<dbReference type="Gene3D" id="2.60.120.260">
    <property type="entry name" value="Galactose-binding domain-like"/>
    <property type="match status" value="1"/>
</dbReference>
<dbReference type="PANTHER" id="PTHR10030:SF37">
    <property type="entry name" value="ALPHA-L-FUCOSIDASE-RELATED"/>
    <property type="match status" value="1"/>
</dbReference>
<gene>
    <name evidence="9" type="ORF">PQO03_17630</name>
</gene>
<name>A0ABY7VTZ7_9BACT</name>
<dbReference type="InterPro" id="IPR000933">
    <property type="entry name" value="Glyco_hydro_29"/>
</dbReference>
<evidence type="ECO:0000256" key="5">
    <source>
        <dbReference type="ARBA" id="ARBA00022801"/>
    </source>
</evidence>
<protein>
    <recommendedName>
        <fullName evidence="3">alpha-L-fucosidase</fullName>
        <ecNumber evidence="3">3.2.1.51</ecNumber>
    </recommendedName>
</protein>
<evidence type="ECO:0000256" key="3">
    <source>
        <dbReference type="ARBA" id="ARBA00012662"/>
    </source>
</evidence>
<dbReference type="EMBL" id="CP117812">
    <property type="protein sequence ID" value="WDE97650.1"/>
    <property type="molecule type" value="Genomic_DNA"/>
</dbReference>
<dbReference type="Proteomes" id="UP001214250">
    <property type="component" value="Chromosome 2"/>
</dbReference>
<dbReference type="PANTHER" id="PTHR10030">
    <property type="entry name" value="ALPHA-L-FUCOSIDASE"/>
    <property type="match status" value="1"/>
</dbReference>
<dbReference type="RefSeq" id="WP_274152165.1">
    <property type="nucleotide sequence ID" value="NZ_CP117812.1"/>
</dbReference>
<dbReference type="Gene3D" id="3.20.20.80">
    <property type="entry name" value="Glycosidases"/>
    <property type="match status" value="1"/>
</dbReference>
<dbReference type="InterPro" id="IPR016286">
    <property type="entry name" value="FUC_metazoa-typ"/>
</dbReference>
<keyword evidence="10" id="KW-1185">Reference proteome</keyword>
<evidence type="ECO:0000313" key="9">
    <source>
        <dbReference type="EMBL" id="WDE97650.1"/>
    </source>
</evidence>
<dbReference type="PRINTS" id="PR00741">
    <property type="entry name" value="GLHYDRLASE29"/>
</dbReference>
<comment type="similarity">
    <text evidence="2">Belongs to the glycosyl hydrolase 29 family.</text>
</comment>
<dbReference type="InterPro" id="IPR057739">
    <property type="entry name" value="Glyco_hydro_29_N"/>
</dbReference>
<dbReference type="EC" id="3.2.1.51" evidence="3"/>
<keyword evidence="5" id="KW-0378">Hydrolase</keyword>
<evidence type="ECO:0000256" key="7">
    <source>
        <dbReference type="SAM" id="SignalP"/>
    </source>
</evidence>
<feature type="signal peptide" evidence="7">
    <location>
        <begin position="1"/>
        <end position="24"/>
    </location>
</feature>
<sequence>MKRFLSYTSKIAMTAMMSLQVANALPNEIVDTDMDKLWGERLELDAGERGAWFKEAKYAMFIHWGLYSGLAGDWKGKTHFGIGEWIMNKHLAGISVDDYRALAKDFNPVKFDAKTWVTLAKQSGMKYIVITAKHHDGFAMYASKASKYNIKDASPFGRDPLKELADECRKQGIGFGFYYSQYQDWNEKDAFGNGWDFKPKEANFAKYFKEKCEPQVKELVTQYGDLAVLWFDTPGKMTKEDSMALVNLVRKHQPRCLINSRIGNGVGDYSSLGDMEIPPENVGGLWECVDTTNNSWSYAWYDQNWKSGEQIAQNVISVVARGGTYMLNIGPRGDGSIPKGASEELVVAGQWIKNHAGTIYGAEASPWHKAFPWGDVTVNHGNLYLHVFDWPASGKIYLPGLSNKISGAALLNIKGKVKVTREGDWTVISIPRVKPDGMIPVVQLKIEGELKVDHALAFDGETPANLFSLFSEQKDCEIVQLRWMEKFGEWKHAEMIKKWTPTSEATWDVNIRKPGKYALEMTYSCDDKADYSEFEVIAGKTAMTIQALDTGDRMPSKRMFGRGLLPRVRTLRLGVVEFDKAGNQKVVFKTKKGDWKGFNLKALELKAYK</sequence>